<keyword evidence="6" id="KW-0050">Antiport</keyword>
<dbReference type="InterPro" id="IPR048279">
    <property type="entry name" value="MdtK-like"/>
</dbReference>
<evidence type="ECO:0000256" key="11">
    <source>
        <dbReference type="ARBA" id="ARBA00023136"/>
    </source>
</evidence>
<feature type="transmembrane region" description="Helical" evidence="13">
    <location>
        <begin position="393"/>
        <end position="413"/>
    </location>
</feature>
<dbReference type="GO" id="GO:0005886">
    <property type="term" value="C:plasma membrane"/>
    <property type="evidence" value="ECO:0007669"/>
    <property type="project" value="UniProtKB-SubCell"/>
</dbReference>
<protein>
    <recommendedName>
        <fullName evidence="4">Probable multidrug resistance protein NorM</fullName>
    </recommendedName>
    <alternativeName>
        <fullName evidence="12">Multidrug-efflux transporter</fullName>
    </alternativeName>
</protein>
<dbReference type="RefSeq" id="WP_089022312.1">
    <property type="nucleotide sequence ID" value="NZ_NIQC01000001.1"/>
</dbReference>
<name>A0A226C0Q9_9FIRM</name>
<keyword evidence="10" id="KW-0406">Ion transport</keyword>
<comment type="function">
    <text evidence="1">Multidrug efflux pump.</text>
</comment>
<dbReference type="InterPro" id="IPR002528">
    <property type="entry name" value="MATE_fam"/>
</dbReference>
<evidence type="ECO:0000256" key="3">
    <source>
        <dbReference type="ARBA" id="ARBA00010199"/>
    </source>
</evidence>
<dbReference type="GO" id="GO:0042910">
    <property type="term" value="F:xenobiotic transmembrane transporter activity"/>
    <property type="evidence" value="ECO:0007669"/>
    <property type="project" value="InterPro"/>
</dbReference>
<evidence type="ECO:0000256" key="12">
    <source>
        <dbReference type="ARBA" id="ARBA00031636"/>
    </source>
</evidence>
<evidence type="ECO:0000256" key="7">
    <source>
        <dbReference type="ARBA" id="ARBA00022475"/>
    </source>
</evidence>
<feature type="transmembrane region" description="Helical" evidence="13">
    <location>
        <begin position="143"/>
        <end position="163"/>
    </location>
</feature>
<organism evidence="14 15">
    <name type="scientific">Natranaerobius trueperi</name>
    <dbReference type="NCBI Taxonomy" id="759412"/>
    <lineage>
        <taxon>Bacteria</taxon>
        <taxon>Bacillati</taxon>
        <taxon>Bacillota</taxon>
        <taxon>Clostridia</taxon>
        <taxon>Natranaerobiales</taxon>
        <taxon>Natranaerobiaceae</taxon>
        <taxon>Natranaerobius</taxon>
    </lineage>
</organism>
<feature type="transmembrane region" description="Helical" evidence="13">
    <location>
        <begin position="328"/>
        <end position="352"/>
    </location>
</feature>
<evidence type="ECO:0000256" key="6">
    <source>
        <dbReference type="ARBA" id="ARBA00022449"/>
    </source>
</evidence>
<feature type="transmembrane region" description="Helical" evidence="13">
    <location>
        <begin position="21"/>
        <end position="41"/>
    </location>
</feature>
<evidence type="ECO:0000256" key="5">
    <source>
        <dbReference type="ARBA" id="ARBA00022448"/>
    </source>
</evidence>
<dbReference type="InterPro" id="IPR050222">
    <property type="entry name" value="MATE_MdtK"/>
</dbReference>
<evidence type="ECO:0000313" key="15">
    <source>
        <dbReference type="Proteomes" id="UP000214588"/>
    </source>
</evidence>
<dbReference type="Proteomes" id="UP000214588">
    <property type="component" value="Unassembled WGS sequence"/>
</dbReference>
<dbReference type="PIRSF" id="PIRSF006603">
    <property type="entry name" value="DinF"/>
    <property type="match status" value="1"/>
</dbReference>
<keyword evidence="11 13" id="KW-0472">Membrane</keyword>
<feature type="transmembrane region" description="Helical" evidence="13">
    <location>
        <begin position="175"/>
        <end position="197"/>
    </location>
</feature>
<accession>A0A226C0Q9</accession>
<proteinExistence type="inferred from homology"/>
<feature type="transmembrane region" description="Helical" evidence="13">
    <location>
        <begin position="61"/>
        <end position="82"/>
    </location>
</feature>
<evidence type="ECO:0000256" key="4">
    <source>
        <dbReference type="ARBA" id="ARBA00020268"/>
    </source>
</evidence>
<dbReference type="PANTHER" id="PTHR43298:SF2">
    <property type="entry name" value="FMN_FAD EXPORTER YEEO-RELATED"/>
    <property type="match status" value="1"/>
</dbReference>
<keyword evidence="15" id="KW-1185">Reference proteome</keyword>
<evidence type="ECO:0000256" key="2">
    <source>
        <dbReference type="ARBA" id="ARBA00004651"/>
    </source>
</evidence>
<dbReference type="PANTHER" id="PTHR43298">
    <property type="entry name" value="MULTIDRUG RESISTANCE PROTEIN NORM-RELATED"/>
    <property type="match status" value="1"/>
</dbReference>
<feature type="transmembrane region" description="Helical" evidence="13">
    <location>
        <begin position="203"/>
        <end position="223"/>
    </location>
</feature>
<sequence length="462" mass="50323">MTTETVSQKRDLTTGSIPKKLIRLSLPIMGGMFLQTIFNIVDTFFVSRISSDAIAAVSMNMPILFILIAIGNAVAVGSSSYIARSLGANEQEQAEKTASQAITLAIVFGIITTIIGVLFARHIISLMGATGNLFSMALDYTSIIFWGNLIFFLFLAFDGILRGEGDMKTSMKKQFVAVGFNILLDPIFIFGLGPIPAMGVGGAALATVLSRFLGLVFLVWHFYSERSTIKFDMTKLIFDINIIKETMTVGLPASASQAMMSMTLFVYNRLATGFGEEAVTALGLGFRIDSLAILPGIAIGISTVTMVGQNYGAGEMERVRKSYWTAQIMAVGFMTFMGIILFSFPQFFISIFSEEQEVMDHTVSYLKILPVCYPFLGSGLISAHAFQGLGKAVPALIISLIRVGFVGIPLSLFLTSQTTLGATGIWLSLGLSDFTFFAIGMLWFKTTFKKLSYFEPKKELTT</sequence>
<dbReference type="NCBIfam" id="TIGR00797">
    <property type="entry name" value="matE"/>
    <property type="match status" value="1"/>
</dbReference>
<keyword evidence="5" id="KW-0813">Transport</keyword>
<evidence type="ECO:0000256" key="9">
    <source>
        <dbReference type="ARBA" id="ARBA00022989"/>
    </source>
</evidence>
<evidence type="ECO:0000256" key="1">
    <source>
        <dbReference type="ARBA" id="ARBA00003408"/>
    </source>
</evidence>
<dbReference type="GO" id="GO:0006811">
    <property type="term" value="P:monoatomic ion transport"/>
    <property type="evidence" value="ECO:0007669"/>
    <property type="project" value="UniProtKB-KW"/>
</dbReference>
<reference evidence="14 15" key="1">
    <citation type="submission" date="2017-06" db="EMBL/GenBank/DDBJ databases">
        <title>Draft Genome Sequence of Natranaerobius trueperi halophilic, alkalithermophilic bacteria from soda lakes.</title>
        <authorList>
            <person name="Zhao B."/>
        </authorList>
    </citation>
    <scope>NUCLEOTIDE SEQUENCE [LARGE SCALE GENOMIC DNA]</scope>
    <source>
        <strain evidence="14 15">DSM 18760</strain>
    </source>
</reference>
<evidence type="ECO:0000256" key="8">
    <source>
        <dbReference type="ARBA" id="ARBA00022692"/>
    </source>
</evidence>
<evidence type="ECO:0000256" key="13">
    <source>
        <dbReference type="SAM" id="Phobius"/>
    </source>
</evidence>
<gene>
    <name evidence="14" type="ORF">CDO51_00330</name>
</gene>
<feature type="transmembrane region" description="Helical" evidence="13">
    <location>
        <begin position="364"/>
        <end position="386"/>
    </location>
</feature>
<keyword evidence="9 13" id="KW-1133">Transmembrane helix</keyword>
<dbReference type="GO" id="GO:0015297">
    <property type="term" value="F:antiporter activity"/>
    <property type="evidence" value="ECO:0007669"/>
    <property type="project" value="UniProtKB-KW"/>
</dbReference>
<feature type="transmembrane region" description="Helical" evidence="13">
    <location>
        <begin position="425"/>
        <end position="444"/>
    </location>
</feature>
<dbReference type="OrthoDB" id="9811110at2"/>
<keyword evidence="8 13" id="KW-0812">Transmembrane</keyword>
<evidence type="ECO:0000313" key="14">
    <source>
        <dbReference type="EMBL" id="OWZ84888.1"/>
    </source>
</evidence>
<comment type="subcellular location">
    <subcellularLocation>
        <location evidence="2">Cell membrane</location>
        <topology evidence="2">Multi-pass membrane protein</topology>
    </subcellularLocation>
</comment>
<feature type="transmembrane region" description="Helical" evidence="13">
    <location>
        <begin position="102"/>
        <end position="123"/>
    </location>
</feature>
<comment type="caution">
    <text evidence="14">The sequence shown here is derived from an EMBL/GenBank/DDBJ whole genome shotgun (WGS) entry which is preliminary data.</text>
</comment>
<comment type="similarity">
    <text evidence="3">Belongs to the multi antimicrobial extrusion (MATE) (TC 2.A.66.1) family.</text>
</comment>
<dbReference type="Pfam" id="PF01554">
    <property type="entry name" value="MatE"/>
    <property type="match status" value="2"/>
</dbReference>
<evidence type="ECO:0000256" key="10">
    <source>
        <dbReference type="ARBA" id="ARBA00023065"/>
    </source>
</evidence>
<keyword evidence="7" id="KW-1003">Cell membrane</keyword>
<dbReference type="AlphaFoldDB" id="A0A226C0Q9"/>
<dbReference type="EMBL" id="NIQC01000001">
    <property type="protein sequence ID" value="OWZ84888.1"/>
    <property type="molecule type" value="Genomic_DNA"/>
</dbReference>